<dbReference type="Gene3D" id="3.40.960.10">
    <property type="entry name" value="VSR Endonuclease"/>
    <property type="match status" value="1"/>
</dbReference>
<feature type="domain" description="Treble clef zinc finger" evidence="1">
    <location>
        <begin position="87"/>
        <end position="140"/>
    </location>
</feature>
<feature type="domain" description="Treble clef zinc finger" evidence="1">
    <location>
        <begin position="375"/>
        <end position="428"/>
    </location>
</feature>
<organism evidence="2 3">
    <name type="scientific">Neobacillus driksii</name>
    <dbReference type="NCBI Taxonomy" id="3035913"/>
    <lineage>
        <taxon>Bacteria</taxon>
        <taxon>Bacillati</taxon>
        <taxon>Bacillota</taxon>
        <taxon>Bacilli</taxon>
        <taxon>Bacillales</taxon>
        <taxon>Bacillaceae</taxon>
        <taxon>Neobacillus</taxon>
    </lineage>
</organism>
<dbReference type="Pfam" id="PF14311">
    <property type="entry name" value="DUF4379"/>
    <property type="match status" value="7"/>
</dbReference>
<dbReference type="PANTHER" id="PTHR37317:SF1">
    <property type="entry name" value="ZINC-RIBBON DOMAIN-CONTAINING PROTEIN-RELATED"/>
    <property type="match status" value="1"/>
</dbReference>
<feature type="domain" description="Treble clef zinc finger" evidence="1">
    <location>
        <begin position="297"/>
        <end position="350"/>
    </location>
</feature>
<feature type="domain" description="Treble clef zinc finger" evidence="1">
    <location>
        <begin position="524"/>
        <end position="579"/>
    </location>
</feature>
<dbReference type="Proteomes" id="UP001241748">
    <property type="component" value="Unassembled WGS sequence"/>
</dbReference>
<feature type="domain" description="Treble clef zinc finger" evidence="1">
    <location>
        <begin position="595"/>
        <end position="648"/>
    </location>
</feature>
<reference evidence="2 3" key="1">
    <citation type="submission" date="2024-05" db="EMBL/GenBank/DDBJ databases">
        <authorList>
            <person name="Venkateswaran K."/>
        </authorList>
    </citation>
    <scope>NUCLEOTIDE SEQUENCE [LARGE SCALE GENOMIC DNA]</scope>
    <source>
        <strain evidence="2 3">179-C4-2-HS</strain>
    </source>
</reference>
<gene>
    <name evidence="2" type="ORF">P5G62_010125</name>
</gene>
<protein>
    <submittedName>
        <fullName evidence="2">Zinc-ribbon domain-containing protein</fullName>
    </submittedName>
</protein>
<evidence type="ECO:0000313" key="3">
    <source>
        <dbReference type="Proteomes" id="UP001241748"/>
    </source>
</evidence>
<feature type="domain" description="Treble clef zinc finger" evidence="1">
    <location>
        <begin position="13"/>
        <end position="71"/>
    </location>
</feature>
<accession>A0ABV4YRH3</accession>
<keyword evidence="3" id="KW-1185">Reference proteome</keyword>
<feature type="domain" description="Treble clef zinc finger" evidence="1">
    <location>
        <begin position="454"/>
        <end position="507"/>
    </location>
</feature>
<evidence type="ECO:0000259" key="1">
    <source>
        <dbReference type="Pfam" id="PF14311"/>
    </source>
</evidence>
<dbReference type="EMBL" id="JAROBZ020000001">
    <property type="protein sequence ID" value="MFB3167465.1"/>
    <property type="molecule type" value="Genomic_DNA"/>
</dbReference>
<sequence length="653" mass="76130">MSAKSFLIDNKELMKEWNWDRNNELGLYPYKVTAGSPKKVWWICSLGHEWQSSPNNRSKPSRPSCPYCGNRRVLKGYNDLKTRTPELAKEWNYGKNEGLSPDEIMPFSNQKVWWICPKGHEYQSSPNNRNKPSGCSICKMEKQTSIPEKIIFYYINKLFPDALENYNAEFLKKMSLDIFIPSIRLGIEYDGEAWHKDPGHDSLKTKLCNENSIQLIRFREPKCPDLNDESIIYKLDKNVNNNSNMDEPIKWLLNLIKEKYHIDFNFDVNVDRDYTEILNTIEMYEKENSLGKLRPELLQEWDYSKNKSISPYEVTVGSSKVIWWKCNNEHSYKMVISSRTTGRNCPLCAKISRPIERNKTYIKQNGSLLEKFPELSREWNYEKNEKFKPENVTTGSRKKVWWKCSKCEHEWESIISNRTKGQGCPNCAYEMRPEARRISSIRKKGSLLDTNPTLAKEWHPTKNGNLFPSDVLSGSTKKVWWIGECGHEWDAEISSRNSGTGCSYCANQKVLKGFNDLETINYQLAREWHPTKNEDLKPTEVVSNSDKKVWWIGKCGHEWDAMIRSRNSGGRGCPYCSNRKVLKGYNDLETINFQLAREWHPTKNGDLKPTEVVANSGKRVWWLGECGHEWPTSIYHRNNGTNCPRCSKNRRGK</sequence>
<name>A0ABV4YRH3_9BACI</name>
<dbReference type="InterPro" id="IPR025487">
    <property type="entry name" value="DUF4379"/>
</dbReference>
<evidence type="ECO:0000313" key="2">
    <source>
        <dbReference type="EMBL" id="MFB3167465.1"/>
    </source>
</evidence>
<dbReference type="PANTHER" id="PTHR37317">
    <property type="entry name" value="BLR8090 PROTEIN"/>
    <property type="match status" value="1"/>
</dbReference>
<dbReference type="RefSeq" id="WP_306074997.1">
    <property type="nucleotide sequence ID" value="NZ_JAROBZ020000001.1"/>
</dbReference>
<comment type="caution">
    <text evidence="2">The sequence shown here is derived from an EMBL/GenBank/DDBJ whole genome shotgun (WGS) entry which is preliminary data.</text>
</comment>
<proteinExistence type="predicted"/>